<dbReference type="InterPro" id="IPR052530">
    <property type="entry name" value="NAD(P)H_nitroreductase"/>
</dbReference>
<keyword evidence="11" id="KW-1185">Reference proteome</keyword>
<dbReference type="PANTHER" id="PTHR43821">
    <property type="entry name" value="NAD(P)H NITROREDUCTASE YDJA-RELATED"/>
    <property type="match status" value="1"/>
</dbReference>
<comment type="cofactor">
    <cofactor evidence="8">
        <name>FMN</name>
        <dbReference type="ChEBI" id="CHEBI:58210"/>
    </cofactor>
    <text evidence="8">Binds 1 FMN per subunit.</text>
</comment>
<evidence type="ECO:0000256" key="6">
    <source>
        <dbReference type="ARBA" id="ARBA00023027"/>
    </source>
</evidence>
<proteinExistence type="inferred from homology"/>
<feature type="domain" description="Nitroreductase" evidence="9">
    <location>
        <begin position="13"/>
        <end position="173"/>
    </location>
</feature>
<dbReference type="Gene3D" id="3.40.109.10">
    <property type="entry name" value="NADH Oxidase"/>
    <property type="match status" value="1"/>
</dbReference>
<sequence length="197" mass="21634">MSGLPLSLHDSVRERRTVDLLNLSAVPVAPPVIERVLEAANWAPSHGQTEPWRFAVFTGEARMRLSGALATSLALLKGEPQADPEVLRLQQGRQQLAPVWIAVAVEPAVQPRMPLHEEQWAVACAVQNLMLTARSLGLASKWISNPPSLHDATRAALGFGERASMMGVLYLGYPRDEGSWPAGKRRPLAEKVRYFTD</sequence>
<feature type="binding site" description="in other chain" evidence="8">
    <location>
        <begin position="15"/>
        <end position="17"/>
    </location>
    <ligand>
        <name>FMN</name>
        <dbReference type="ChEBI" id="CHEBI:58210"/>
        <note>ligand shared between dimeric partners</note>
    </ligand>
</feature>
<gene>
    <name evidence="10" type="ORF">GCM10008939_11510</name>
</gene>
<dbReference type="PANTHER" id="PTHR43821:SF1">
    <property type="entry name" value="NAD(P)H NITROREDUCTASE YDJA-RELATED"/>
    <property type="match status" value="1"/>
</dbReference>
<comment type="caution">
    <text evidence="10">The sequence shown here is derived from an EMBL/GenBank/DDBJ whole genome shotgun (WGS) entry which is preliminary data.</text>
</comment>
<dbReference type="SUPFAM" id="SSF55469">
    <property type="entry name" value="FMN-dependent nitroreductase-like"/>
    <property type="match status" value="1"/>
</dbReference>
<protein>
    <recommendedName>
        <fullName evidence="7">Putative NAD(P)H nitroreductase</fullName>
        <ecNumber evidence="7">1.-.-.-</ecNumber>
    </recommendedName>
</protein>
<evidence type="ECO:0000256" key="4">
    <source>
        <dbReference type="ARBA" id="ARBA00022857"/>
    </source>
</evidence>
<feature type="binding site" evidence="8">
    <location>
        <position position="46"/>
    </location>
    <ligand>
        <name>FMN</name>
        <dbReference type="ChEBI" id="CHEBI:58210"/>
        <note>ligand shared between dimeric partners</note>
    </ligand>
</feature>
<dbReference type="Proteomes" id="UP000635726">
    <property type="component" value="Unassembled WGS sequence"/>
</dbReference>
<dbReference type="CDD" id="cd02135">
    <property type="entry name" value="YdjA-like"/>
    <property type="match status" value="1"/>
</dbReference>
<dbReference type="InterPro" id="IPR026021">
    <property type="entry name" value="YdjA-like"/>
</dbReference>
<accession>A0A917PAK0</accession>
<dbReference type="PIRSF" id="PIRSF000232">
    <property type="entry name" value="YdjA"/>
    <property type="match status" value="1"/>
</dbReference>
<keyword evidence="6 7" id="KW-0520">NAD</keyword>
<evidence type="ECO:0000256" key="8">
    <source>
        <dbReference type="PIRSR" id="PIRSR000232-1"/>
    </source>
</evidence>
<dbReference type="InterPro" id="IPR029479">
    <property type="entry name" value="Nitroreductase"/>
</dbReference>
<dbReference type="Pfam" id="PF00881">
    <property type="entry name" value="Nitroreductase"/>
    <property type="match status" value="1"/>
</dbReference>
<keyword evidence="4 7" id="KW-0521">NADP</keyword>
<evidence type="ECO:0000313" key="10">
    <source>
        <dbReference type="EMBL" id="GGJ68720.1"/>
    </source>
</evidence>
<reference evidence="10" key="2">
    <citation type="submission" date="2020-09" db="EMBL/GenBank/DDBJ databases">
        <authorList>
            <person name="Sun Q."/>
            <person name="Ohkuma M."/>
        </authorList>
    </citation>
    <scope>NUCLEOTIDE SEQUENCE</scope>
    <source>
        <strain evidence="10">JCM 14371</strain>
    </source>
</reference>
<evidence type="ECO:0000256" key="3">
    <source>
        <dbReference type="ARBA" id="ARBA00022643"/>
    </source>
</evidence>
<evidence type="ECO:0000256" key="2">
    <source>
        <dbReference type="ARBA" id="ARBA00022630"/>
    </source>
</evidence>
<evidence type="ECO:0000256" key="7">
    <source>
        <dbReference type="PIRNR" id="PIRNR000232"/>
    </source>
</evidence>
<evidence type="ECO:0000259" key="9">
    <source>
        <dbReference type="Pfam" id="PF00881"/>
    </source>
</evidence>
<dbReference type="AlphaFoldDB" id="A0A917PAK0"/>
<evidence type="ECO:0000313" key="11">
    <source>
        <dbReference type="Proteomes" id="UP000635726"/>
    </source>
</evidence>
<reference evidence="10" key="1">
    <citation type="journal article" date="2014" name="Int. J. Syst. Evol. Microbiol.">
        <title>Complete genome sequence of Corynebacterium casei LMG S-19264T (=DSM 44701T), isolated from a smear-ripened cheese.</title>
        <authorList>
            <consortium name="US DOE Joint Genome Institute (JGI-PGF)"/>
            <person name="Walter F."/>
            <person name="Albersmeier A."/>
            <person name="Kalinowski J."/>
            <person name="Ruckert C."/>
        </authorList>
    </citation>
    <scope>NUCLEOTIDE SEQUENCE</scope>
    <source>
        <strain evidence="10">JCM 14371</strain>
    </source>
</reference>
<organism evidence="10 11">
    <name type="scientific">Deinococcus aquiradiocola</name>
    <dbReference type="NCBI Taxonomy" id="393059"/>
    <lineage>
        <taxon>Bacteria</taxon>
        <taxon>Thermotogati</taxon>
        <taxon>Deinococcota</taxon>
        <taxon>Deinococci</taxon>
        <taxon>Deinococcales</taxon>
        <taxon>Deinococcaceae</taxon>
        <taxon>Deinococcus</taxon>
    </lineage>
</organism>
<dbReference type="InterPro" id="IPR000415">
    <property type="entry name" value="Nitroreductase-like"/>
</dbReference>
<keyword evidence="5 7" id="KW-0560">Oxidoreductase</keyword>
<evidence type="ECO:0000256" key="5">
    <source>
        <dbReference type="ARBA" id="ARBA00023002"/>
    </source>
</evidence>
<keyword evidence="3 7" id="KW-0288">FMN</keyword>
<dbReference type="EMBL" id="BMOE01000003">
    <property type="protein sequence ID" value="GGJ68720.1"/>
    <property type="molecule type" value="Genomic_DNA"/>
</dbReference>
<keyword evidence="2 7" id="KW-0285">Flavoprotein</keyword>
<dbReference type="GO" id="GO:0016491">
    <property type="term" value="F:oxidoreductase activity"/>
    <property type="evidence" value="ECO:0007669"/>
    <property type="project" value="UniProtKB-UniRule"/>
</dbReference>
<evidence type="ECO:0000256" key="1">
    <source>
        <dbReference type="ARBA" id="ARBA00007118"/>
    </source>
</evidence>
<dbReference type="EC" id="1.-.-.-" evidence="7"/>
<feature type="binding site" description="in other chain" evidence="8">
    <location>
        <begin position="142"/>
        <end position="144"/>
    </location>
    <ligand>
        <name>FMN</name>
        <dbReference type="ChEBI" id="CHEBI:58210"/>
        <note>ligand shared between dimeric partners</note>
    </ligand>
</feature>
<comment type="similarity">
    <text evidence="1 7">Belongs to the nitroreductase family.</text>
</comment>
<name>A0A917PAK0_9DEIO</name>